<evidence type="ECO:0000256" key="5">
    <source>
        <dbReference type="ARBA" id="ARBA00023040"/>
    </source>
</evidence>
<feature type="transmembrane region" description="Helical" evidence="10">
    <location>
        <begin position="483"/>
        <end position="509"/>
    </location>
</feature>
<feature type="transmembrane region" description="Helical" evidence="10">
    <location>
        <begin position="679"/>
        <end position="701"/>
    </location>
</feature>
<keyword evidence="7" id="KW-0675">Receptor</keyword>
<evidence type="ECO:0000259" key="11">
    <source>
        <dbReference type="PROSITE" id="PS50262"/>
    </source>
</evidence>
<dbReference type="InterPro" id="IPR017452">
    <property type="entry name" value="GPCR_Rhodpsn_7TM"/>
</dbReference>
<feature type="transmembrane region" description="Helical" evidence="10">
    <location>
        <begin position="365"/>
        <end position="390"/>
    </location>
</feature>
<dbReference type="InterPro" id="IPR000276">
    <property type="entry name" value="GPCR_Rhodpsn"/>
</dbReference>
<feature type="domain" description="G-protein coupled receptors family 1 profile" evidence="11">
    <location>
        <begin position="658"/>
        <end position="892"/>
    </location>
</feature>
<protein>
    <recommendedName>
        <fullName evidence="11">G-protein coupled receptors family 1 profile domain-containing protein</fullName>
    </recommendedName>
</protein>
<keyword evidence="6 10" id="KW-0472">Membrane</keyword>
<feature type="transmembrane region" description="Helical" evidence="10">
    <location>
        <begin position="277"/>
        <end position="296"/>
    </location>
</feature>
<keyword evidence="2" id="KW-1003">Cell membrane</keyword>
<feature type="transmembrane region" description="Helical" evidence="10">
    <location>
        <begin position="112"/>
        <end position="136"/>
    </location>
</feature>
<proteinExistence type="predicted"/>
<reference evidence="12 13" key="1">
    <citation type="submission" date="2022-05" db="EMBL/GenBank/DDBJ databases">
        <authorList>
            <consortium name="Genoscope - CEA"/>
            <person name="William W."/>
        </authorList>
    </citation>
    <scope>NUCLEOTIDE SEQUENCE [LARGE SCALE GENOMIC DNA]</scope>
</reference>
<dbReference type="Proteomes" id="UP001159405">
    <property type="component" value="Unassembled WGS sequence"/>
</dbReference>
<keyword evidence="13" id="KW-1185">Reference proteome</keyword>
<dbReference type="EMBL" id="CALNXK010000341">
    <property type="protein sequence ID" value="CAH3183056.1"/>
    <property type="molecule type" value="Genomic_DNA"/>
</dbReference>
<evidence type="ECO:0000256" key="6">
    <source>
        <dbReference type="ARBA" id="ARBA00023136"/>
    </source>
</evidence>
<accession>A0ABN8RYT6</accession>
<evidence type="ECO:0000313" key="13">
    <source>
        <dbReference type="Proteomes" id="UP001159405"/>
    </source>
</evidence>
<feature type="transmembrane region" description="Helical" evidence="10">
    <location>
        <begin position="226"/>
        <end position="247"/>
    </location>
</feature>
<keyword evidence="4 10" id="KW-1133">Transmembrane helix</keyword>
<dbReference type="PANTHER" id="PTHR24246:SF27">
    <property type="entry name" value="ADENOSINE RECEPTOR, ISOFORM A"/>
    <property type="match status" value="1"/>
</dbReference>
<dbReference type="PANTHER" id="PTHR24246">
    <property type="entry name" value="OLFACTORY RECEPTOR AND ADENOSINE RECEPTOR"/>
    <property type="match status" value="1"/>
</dbReference>
<dbReference type="Gene3D" id="1.20.1070.10">
    <property type="entry name" value="Rhodopsin 7-helix transmembrane proteins"/>
    <property type="match status" value="3"/>
</dbReference>
<feature type="transmembrane region" description="Helical" evidence="10">
    <location>
        <begin position="515"/>
        <end position="536"/>
    </location>
</feature>
<feature type="transmembrane region" description="Helical" evidence="10">
    <location>
        <begin position="402"/>
        <end position="424"/>
    </location>
</feature>
<feature type="transmembrane region" description="Helical" evidence="10">
    <location>
        <begin position="75"/>
        <end position="100"/>
    </location>
</feature>
<feature type="transmembrane region" description="Helical" evidence="10">
    <location>
        <begin position="444"/>
        <end position="462"/>
    </location>
</feature>
<feature type="transmembrane region" description="Helical" evidence="10">
    <location>
        <begin position="840"/>
        <end position="859"/>
    </location>
</feature>
<keyword evidence="8" id="KW-0325">Glycoprotein</keyword>
<dbReference type="Pfam" id="PF00001">
    <property type="entry name" value="7tm_1"/>
    <property type="match status" value="3"/>
</dbReference>
<feature type="transmembrane region" description="Helical" evidence="10">
    <location>
        <begin position="879"/>
        <end position="899"/>
    </location>
</feature>
<keyword evidence="3 10" id="KW-0812">Transmembrane</keyword>
<evidence type="ECO:0000256" key="9">
    <source>
        <dbReference type="ARBA" id="ARBA00023224"/>
    </source>
</evidence>
<evidence type="ECO:0000256" key="7">
    <source>
        <dbReference type="ARBA" id="ARBA00023170"/>
    </source>
</evidence>
<feature type="domain" description="G-protein coupled receptors family 1 profile" evidence="11">
    <location>
        <begin position="381"/>
        <end position="618"/>
    </location>
</feature>
<keyword evidence="9" id="KW-0807">Transducer</keyword>
<dbReference type="PRINTS" id="PR00237">
    <property type="entry name" value="GPCRRHODOPSN"/>
</dbReference>
<evidence type="ECO:0000256" key="2">
    <source>
        <dbReference type="ARBA" id="ARBA00022475"/>
    </source>
</evidence>
<feature type="transmembrane region" description="Helical" evidence="10">
    <location>
        <begin position="12"/>
        <end position="32"/>
    </location>
</feature>
<organism evidence="12 13">
    <name type="scientific">Porites lobata</name>
    <dbReference type="NCBI Taxonomy" id="104759"/>
    <lineage>
        <taxon>Eukaryota</taxon>
        <taxon>Metazoa</taxon>
        <taxon>Cnidaria</taxon>
        <taxon>Anthozoa</taxon>
        <taxon>Hexacorallia</taxon>
        <taxon>Scleractinia</taxon>
        <taxon>Fungiina</taxon>
        <taxon>Poritidae</taxon>
        <taxon>Porites</taxon>
    </lineage>
</organism>
<dbReference type="CDD" id="cd00637">
    <property type="entry name" value="7tm_classA_rhodopsin-like"/>
    <property type="match status" value="3"/>
</dbReference>
<feature type="transmembrane region" description="Helical" evidence="10">
    <location>
        <begin position="156"/>
        <end position="179"/>
    </location>
</feature>
<comment type="caution">
    <text evidence="12">The sequence shown here is derived from an EMBL/GenBank/DDBJ whole genome shotgun (WGS) entry which is preliminary data.</text>
</comment>
<evidence type="ECO:0000256" key="8">
    <source>
        <dbReference type="ARBA" id="ARBA00023180"/>
    </source>
</evidence>
<evidence type="ECO:0000313" key="12">
    <source>
        <dbReference type="EMBL" id="CAH3183056.1"/>
    </source>
</evidence>
<feature type="domain" description="G-protein coupled receptors family 1 profile" evidence="11">
    <location>
        <begin position="91"/>
        <end position="329"/>
    </location>
</feature>
<evidence type="ECO:0000256" key="4">
    <source>
        <dbReference type="ARBA" id="ARBA00022989"/>
    </source>
</evidence>
<feature type="transmembrane region" description="Helical" evidence="10">
    <location>
        <begin position="788"/>
        <end position="809"/>
    </location>
</feature>
<dbReference type="SUPFAM" id="SSF81321">
    <property type="entry name" value="Family A G protein-coupled receptor-like"/>
    <property type="match status" value="3"/>
</dbReference>
<gene>
    <name evidence="12" type="ORF">PLOB_00028005</name>
</gene>
<dbReference type="PROSITE" id="PS50262">
    <property type="entry name" value="G_PROTEIN_RECEP_F1_2"/>
    <property type="match status" value="3"/>
</dbReference>
<keyword evidence="5" id="KW-0297">G-protein coupled receptor</keyword>
<sequence length="917" mass="104409">MPAYIVFSTKGFCPGCFSAPVVIWLVEALYLANSMVHPLIGKYSVLRPFQLCANCSDLRELDNRTRKDMPSSTSIFFVVIFALEAVMIIIGNTFTIFVFWNQRSRLNRTYFLLVNLAIADLLVGITELTVLGAFKFEVMLESDSLLRMQRQSNPSVAFQLLFPSTSVLFLALVSLERAFSVLWPIRHRSISSRVYIKSMVFVWAVGLCFFALTLVAIHYPEVKQEYVFIASNTGLFISQLIICTSYLKIRNRLCASSLGLDIHSHQLQAHNLRLSKTLCITIASSLVFWIPGFVVYSTREFCPLCFPVPVVWFANAMYLANSMVNPFVYSFRKTIFKDALRKFCRKRQQSIGPGQQKDMPSSTSIFFVVIFALEAIMIVIGNTFTIFVFWNQRSRINRTYFLLINLAIADLLVGITELTVLGAFKFEVTLESDGLLMQRQSNPSVAFQLLFPCTSVYFLALVSLERAFSVLSPIRHRSINSRVYIKSIVFVWAVGLCFFALTLIAIHYPEVKEEYVFIASNIGLFISQLIICTSYLKIRNRLRASSPGLDIHGHHLQAHNLRLSKTLFITIASSLVFWIPGFVVYSTREFCPQCFPVPVVWFANAMYLANSMVNPFVYSFRMTIFKDALKKLCRKRQQNIGPGLAIIYALEAIMIIIGNTFTIIVFWNQRSGIKRTYFLLINLAIADLLVGITELTVLAAFKFEVMLESDTLLMNPSVAFQVLFPSTSVHFLALVSLERAFSVLWPIRHRSTNSRVYIFSIVFGWAVGLCFFALTLIAILYPEVKQEYVFITSNTGLLISQLIMCISYLKIRNRLRASSPGLDIYGHHQLQAHNLRLSKTLFITIASSLVFWIPGFVVYSTREFCPQCFPIPVVRFANAMYLANSMVNPFVYSFRMPIFKDAFRKLCRKRQLNIGAG</sequence>
<name>A0ABN8RYT6_9CNID</name>
<evidence type="ECO:0000256" key="1">
    <source>
        <dbReference type="ARBA" id="ARBA00004651"/>
    </source>
</evidence>
<evidence type="ECO:0000256" key="10">
    <source>
        <dbReference type="SAM" id="Phobius"/>
    </source>
</evidence>
<feature type="transmembrane region" description="Helical" evidence="10">
    <location>
        <begin position="645"/>
        <end position="667"/>
    </location>
</feature>
<comment type="subcellular location">
    <subcellularLocation>
        <location evidence="1">Cell membrane</location>
        <topology evidence="1">Multi-pass membrane protein</topology>
    </subcellularLocation>
</comment>
<evidence type="ECO:0000256" key="3">
    <source>
        <dbReference type="ARBA" id="ARBA00022692"/>
    </source>
</evidence>
<feature type="transmembrane region" description="Helical" evidence="10">
    <location>
        <begin position="756"/>
        <end position="782"/>
    </location>
</feature>
<feature type="transmembrane region" description="Helical" evidence="10">
    <location>
        <begin position="200"/>
        <end position="220"/>
    </location>
</feature>
<feature type="transmembrane region" description="Helical" evidence="10">
    <location>
        <begin position="566"/>
        <end position="585"/>
    </location>
</feature>